<dbReference type="EMBL" id="JAIOIV010000084">
    <property type="protein sequence ID" value="MBZ0156693.1"/>
    <property type="molecule type" value="Genomic_DNA"/>
</dbReference>
<dbReference type="PANTHER" id="PTHR43284">
    <property type="entry name" value="ASPARAGINE SYNTHETASE (GLUTAMINE-HYDROLYZING)"/>
    <property type="match status" value="1"/>
</dbReference>
<dbReference type="GO" id="GO:0004066">
    <property type="term" value="F:asparagine synthase (glutamine-hydrolyzing) activity"/>
    <property type="evidence" value="ECO:0007669"/>
    <property type="project" value="UniProtKB-EC"/>
</dbReference>
<dbReference type="InterPro" id="IPR033738">
    <property type="entry name" value="AsnB_N"/>
</dbReference>
<dbReference type="InterPro" id="IPR014729">
    <property type="entry name" value="Rossmann-like_a/b/a_fold"/>
</dbReference>
<organism evidence="9 10">
    <name type="scientific">Candidatus Nitrobium versatile</name>
    <dbReference type="NCBI Taxonomy" id="2884831"/>
    <lineage>
        <taxon>Bacteria</taxon>
        <taxon>Pseudomonadati</taxon>
        <taxon>Nitrospirota</taxon>
        <taxon>Nitrospiria</taxon>
        <taxon>Nitrospirales</taxon>
        <taxon>Nitrospiraceae</taxon>
        <taxon>Candidatus Nitrobium</taxon>
    </lineage>
</organism>
<dbReference type="Gene3D" id="3.60.20.10">
    <property type="entry name" value="Glutamine Phosphoribosylpyrophosphate, subunit 1, domain 1"/>
    <property type="match status" value="1"/>
</dbReference>
<name>A0A953M236_9BACT</name>
<evidence type="ECO:0000256" key="7">
    <source>
        <dbReference type="ARBA" id="ARBA00048741"/>
    </source>
</evidence>
<dbReference type="PANTHER" id="PTHR43284:SF1">
    <property type="entry name" value="ASPARAGINE SYNTHETASE"/>
    <property type="match status" value="1"/>
</dbReference>
<evidence type="ECO:0000259" key="8">
    <source>
        <dbReference type="PROSITE" id="PS51278"/>
    </source>
</evidence>
<protein>
    <recommendedName>
        <fullName evidence="3">asparagine synthase (glutamine-hydrolyzing)</fullName>
        <ecNumber evidence="3">6.3.5.4</ecNumber>
    </recommendedName>
</protein>
<dbReference type="Pfam" id="PF00733">
    <property type="entry name" value="Asn_synthase"/>
    <property type="match status" value="1"/>
</dbReference>
<sequence length="637" mass="72661">MAGIAALYDPACRREESEPLVVHMCALLKRSDREGPVEWFSGSGFSMGRCRPALINGSVQPAWNEGRTVCAFFHGELFGTGEVRRALEREGHCFSGNSHAELIAHLYEERGDGFIHALNGSFALMLWDARLRRLVIANDRYGLRPLYTARRNGKYLWASSPKAILADTGFPRAVNYAALADFLCLGIPQSNDTIFEGIDEMEPASMVVCQGHRVSWRKYWDIAFQEEETGISPGAYLQELLFLLRQSAERRQGGDLRLGFLLSGGMDSRIVLSMLRRDGLKTFTFGVPFCPDVQYARLVAHAARVPHWFHEIRPDYLKTFAAVGIERTEDLINCNQFHGISIYDEVALQVDALTTGSVGEDIFGHFNKDPRSRFWGKGFTVDRYYDMKSVATESEIRQLMSSSLYGQVKGLARTRFHGDFNRYRSAHVSHRVDYWGMRQQQRRLYARLAGLFPDTLEFRPFFFDNDLVDFAQTIPPSLRWGENSLYRSILLEAAPAMARIPATTTNGLPLDVTHLQMRHHERRLRWRRSLSRMTRGLITGGRKNFYVDYDAWLRKDLRSWAETILLSPGTLERGYWNPGSVARLMEDHRCGCGPMSNTGVKLTALISFELWCRIYLDGREEGFGGVRCAPPYRRAQR</sequence>
<dbReference type="GO" id="GO:0005524">
    <property type="term" value="F:ATP binding"/>
    <property type="evidence" value="ECO:0007669"/>
    <property type="project" value="UniProtKB-KW"/>
</dbReference>
<dbReference type="PIRSF" id="PIRSF001589">
    <property type="entry name" value="Asn_synthetase_glu-h"/>
    <property type="match status" value="1"/>
</dbReference>
<dbReference type="SUPFAM" id="SSF52402">
    <property type="entry name" value="Adenine nucleotide alpha hydrolases-like"/>
    <property type="match status" value="1"/>
</dbReference>
<dbReference type="Proteomes" id="UP000705867">
    <property type="component" value="Unassembled WGS sequence"/>
</dbReference>
<evidence type="ECO:0000313" key="10">
    <source>
        <dbReference type="Proteomes" id="UP000705867"/>
    </source>
</evidence>
<evidence type="ECO:0000313" key="9">
    <source>
        <dbReference type="EMBL" id="MBZ0156693.1"/>
    </source>
</evidence>
<dbReference type="CDD" id="cd00712">
    <property type="entry name" value="AsnB"/>
    <property type="match status" value="1"/>
</dbReference>
<keyword evidence="4" id="KW-0547">Nucleotide-binding</keyword>
<evidence type="ECO:0000256" key="4">
    <source>
        <dbReference type="ARBA" id="ARBA00022741"/>
    </source>
</evidence>
<evidence type="ECO:0000256" key="1">
    <source>
        <dbReference type="ARBA" id="ARBA00005187"/>
    </source>
</evidence>
<dbReference type="AlphaFoldDB" id="A0A953M236"/>
<dbReference type="GO" id="GO:0006529">
    <property type="term" value="P:asparagine biosynthetic process"/>
    <property type="evidence" value="ECO:0007669"/>
    <property type="project" value="InterPro"/>
</dbReference>
<comment type="pathway">
    <text evidence="1">Amino-acid biosynthesis; L-asparagine biosynthesis; L-asparagine from L-aspartate (L-Gln route): step 1/1.</text>
</comment>
<keyword evidence="5" id="KW-0067">ATP-binding</keyword>
<accession>A0A953M236</accession>
<dbReference type="InterPro" id="IPR006426">
    <property type="entry name" value="Asn_synth_AEB"/>
</dbReference>
<evidence type="ECO:0000256" key="2">
    <source>
        <dbReference type="ARBA" id="ARBA00005752"/>
    </source>
</evidence>
<evidence type="ECO:0000256" key="5">
    <source>
        <dbReference type="ARBA" id="ARBA00022840"/>
    </source>
</evidence>
<gene>
    <name evidence="9" type="ORF">K8I29_10865</name>
</gene>
<comment type="caution">
    <text evidence="9">The sequence shown here is derived from an EMBL/GenBank/DDBJ whole genome shotgun (WGS) entry which is preliminary data.</text>
</comment>
<dbReference type="InterPro" id="IPR017932">
    <property type="entry name" value="GATase_2_dom"/>
</dbReference>
<dbReference type="InterPro" id="IPR001962">
    <property type="entry name" value="Asn_synthase"/>
</dbReference>
<dbReference type="InterPro" id="IPR029055">
    <property type="entry name" value="Ntn_hydrolases_N"/>
</dbReference>
<reference evidence="9" key="2">
    <citation type="submission" date="2021-08" db="EMBL/GenBank/DDBJ databases">
        <authorList>
            <person name="Dalcin Martins P."/>
        </authorList>
    </citation>
    <scope>NUCLEOTIDE SEQUENCE</scope>
    <source>
        <strain evidence="9">MAG_39</strain>
    </source>
</reference>
<proteinExistence type="inferred from homology"/>
<dbReference type="Pfam" id="PF13537">
    <property type="entry name" value="GATase_7"/>
    <property type="match status" value="1"/>
</dbReference>
<evidence type="ECO:0000256" key="3">
    <source>
        <dbReference type="ARBA" id="ARBA00012737"/>
    </source>
</evidence>
<dbReference type="InterPro" id="IPR051786">
    <property type="entry name" value="ASN_synthetase/amidase"/>
</dbReference>
<dbReference type="PROSITE" id="PS51278">
    <property type="entry name" value="GATASE_TYPE_2"/>
    <property type="match status" value="1"/>
</dbReference>
<feature type="domain" description="Glutamine amidotransferase type-2" evidence="8">
    <location>
        <begin position="2"/>
        <end position="212"/>
    </location>
</feature>
<evidence type="ECO:0000256" key="6">
    <source>
        <dbReference type="ARBA" id="ARBA00022962"/>
    </source>
</evidence>
<dbReference type="EC" id="6.3.5.4" evidence="3"/>
<keyword evidence="6" id="KW-0315">Glutamine amidotransferase</keyword>
<comment type="similarity">
    <text evidence="2">Belongs to the asparagine synthetase family.</text>
</comment>
<reference evidence="9" key="1">
    <citation type="journal article" date="2021" name="bioRxiv">
        <title>Unraveling nitrogen, sulfur and carbon metabolic pathways and microbial community transcriptional responses to substrate deprivation and toxicity stresses in a bioreactor mimicking anoxic brackish coastal sediment conditions.</title>
        <authorList>
            <person name="Martins P.D."/>
            <person name="Echeveste M.J."/>
            <person name="Arshad A."/>
            <person name="Kurth J."/>
            <person name="Ouboter H."/>
            <person name="Jetten M.S.M."/>
            <person name="Welte C.U."/>
        </authorList>
    </citation>
    <scope>NUCLEOTIDE SEQUENCE</scope>
    <source>
        <strain evidence="9">MAG_39</strain>
    </source>
</reference>
<comment type="catalytic activity">
    <reaction evidence="7">
        <text>L-aspartate + L-glutamine + ATP + H2O = L-asparagine + L-glutamate + AMP + diphosphate + H(+)</text>
        <dbReference type="Rhea" id="RHEA:12228"/>
        <dbReference type="ChEBI" id="CHEBI:15377"/>
        <dbReference type="ChEBI" id="CHEBI:15378"/>
        <dbReference type="ChEBI" id="CHEBI:29985"/>
        <dbReference type="ChEBI" id="CHEBI:29991"/>
        <dbReference type="ChEBI" id="CHEBI:30616"/>
        <dbReference type="ChEBI" id="CHEBI:33019"/>
        <dbReference type="ChEBI" id="CHEBI:58048"/>
        <dbReference type="ChEBI" id="CHEBI:58359"/>
        <dbReference type="ChEBI" id="CHEBI:456215"/>
        <dbReference type="EC" id="6.3.5.4"/>
    </reaction>
</comment>
<dbReference type="Gene3D" id="3.40.50.620">
    <property type="entry name" value="HUPs"/>
    <property type="match status" value="1"/>
</dbReference>
<dbReference type="SUPFAM" id="SSF56235">
    <property type="entry name" value="N-terminal nucleophile aminohydrolases (Ntn hydrolases)"/>
    <property type="match status" value="1"/>
</dbReference>